<organism evidence="1 2">
    <name type="scientific">Portunus trituberculatus</name>
    <name type="common">Swimming crab</name>
    <name type="synonym">Neptunus trituberculatus</name>
    <dbReference type="NCBI Taxonomy" id="210409"/>
    <lineage>
        <taxon>Eukaryota</taxon>
        <taxon>Metazoa</taxon>
        <taxon>Ecdysozoa</taxon>
        <taxon>Arthropoda</taxon>
        <taxon>Crustacea</taxon>
        <taxon>Multicrustacea</taxon>
        <taxon>Malacostraca</taxon>
        <taxon>Eumalacostraca</taxon>
        <taxon>Eucarida</taxon>
        <taxon>Decapoda</taxon>
        <taxon>Pleocyemata</taxon>
        <taxon>Brachyura</taxon>
        <taxon>Eubrachyura</taxon>
        <taxon>Portunoidea</taxon>
        <taxon>Portunidae</taxon>
        <taxon>Portuninae</taxon>
        <taxon>Portunus</taxon>
    </lineage>
</organism>
<protein>
    <submittedName>
        <fullName evidence="1">Uncharacterized protein</fullName>
    </submittedName>
</protein>
<name>A0A5B7GL90_PORTR</name>
<dbReference type="AlphaFoldDB" id="A0A5B7GL90"/>
<gene>
    <name evidence="1" type="ORF">E2C01_052208</name>
</gene>
<evidence type="ECO:0000313" key="2">
    <source>
        <dbReference type="Proteomes" id="UP000324222"/>
    </source>
</evidence>
<proteinExistence type="predicted"/>
<dbReference type="EMBL" id="VSRR010015469">
    <property type="protein sequence ID" value="MPC58213.1"/>
    <property type="molecule type" value="Genomic_DNA"/>
</dbReference>
<reference evidence="1 2" key="1">
    <citation type="submission" date="2019-05" db="EMBL/GenBank/DDBJ databases">
        <title>Another draft genome of Portunus trituberculatus and its Hox gene families provides insights of decapod evolution.</title>
        <authorList>
            <person name="Jeong J.-H."/>
            <person name="Song I."/>
            <person name="Kim S."/>
            <person name="Choi T."/>
            <person name="Kim D."/>
            <person name="Ryu S."/>
            <person name="Kim W."/>
        </authorList>
    </citation>
    <scope>NUCLEOTIDE SEQUENCE [LARGE SCALE GENOMIC DNA]</scope>
    <source>
        <tissue evidence="1">Muscle</tissue>
    </source>
</reference>
<evidence type="ECO:0000313" key="1">
    <source>
        <dbReference type="EMBL" id="MPC58213.1"/>
    </source>
</evidence>
<accession>A0A5B7GL90</accession>
<sequence length="16" mass="1891">MAKLPAKNMYNKFFTS</sequence>
<keyword evidence="2" id="KW-1185">Reference proteome</keyword>
<comment type="caution">
    <text evidence="1">The sequence shown here is derived from an EMBL/GenBank/DDBJ whole genome shotgun (WGS) entry which is preliminary data.</text>
</comment>
<dbReference type="Proteomes" id="UP000324222">
    <property type="component" value="Unassembled WGS sequence"/>
</dbReference>